<sequence length="119" mass="12636">MRITFALAATAVLALSGLPAAAEYARIQSKSDFVAAVNGKRLTRPLVNLQVTPGGAIAGKGAAWQITGSWSWKDGYFCRTLVWGGKDLGYNCQVVMRDGAKLRFTSDKGAGESAVLTLR</sequence>
<protein>
    <submittedName>
        <fullName evidence="2">Dihydrodipicolinate reductase</fullName>
    </submittedName>
</protein>
<comment type="caution">
    <text evidence="2">The sequence shown here is derived from an EMBL/GenBank/DDBJ whole genome shotgun (WGS) entry which is preliminary data.</text>
</comment>
<evidence type="ECO:0000313" key="2">
    <source>
        <dbReference type="EMBL" id="MFC6641921.1"/>
    </source>
</evidence>
<proteinExistence type="predicted"/>
<keyword evidence="3" id="KW-1185">Reference proteome</keyword>
<accession>A0ABW1Z048</accession>
<dbReference type="Proteomes" id="UP001596403">
    <property type="component" value="Unassembled WGS sequence"/>
</dbReference>
<dbReference type="RefSeq" id="WP_120350032.1">
    <property type="nucleotide sequence ID" value="NZ_JBHSWA010000001.1"/>
</dbReference>
<name>A0ABW1Z048_9RHOB</name>
<feature type="chain" id="PRO_5047422206" evidence="1">
    <location>
        <begin position="22"/>
        <end position="119"/>
    </location>
</feature>
<reference evidence="3" key="1">
    <citation type="journal article" date="2019" name="Int. J. Syst. Evol. Microbiol.">
        <title>The Global Catalogue of Microorganisms (GCM) 10K type strain sequencing project: providing services to taxonomists for standard genome sequencing and annotation.</title>
        <authorList>
            <consortium name="The Broad Institute Genomics Platform"/>
            <consortium name="The Broad Institute Genome Sequencing Center for Infectious Disease"/>
            <person name="Wu L."/>
            <person name="Ma J."/>
        </authorList>
    </citation>
    <scope>NUCLEOTIDE SEQUENCE [LARGE SCALE GENOMIC DNA]</scope>
    <source>
        <strain evidence="3">NBRC 111368</strain>
    </source>
</reference>
<keyword evidence="1" id="KW-0732">Signal</keyword>
<dbReference type="EMBL" id="JBHSWA010000001">
    <property type="protein sequence ID" value="MFC6641921.1"/>
    <property type="molecule type" value="Genomic_DNA"/>
</dbReference>
<organism evidence="2 3">
    <name type="scientific">Sulfitobacter profundi</name>
    <dbReference type="NCBI Taxonomy" id="2679961"/>
    <lineage>
        <taxon>Bacteria</taxon>
        <taxon>Pseudomonadati</taxon>
        <taxon>Pseudomonadota</taxon>
        <taxon>Alphaproteobacteria</taxon>
        <taxon>Rhodobacterales</taxon>
        <taxon>Roseobacteraceae</taxon>
        <taxon>Sulfitobacter</taxon>
    </lineage>
</organism>
<gene>
    <name evidence="2" type="ORF">ACFQAU_09585</name>
</gene>
<evidence type="ECO:0000256" key="1">
    <source>
        <dbReference type="SAM" id="SignalP"/>
    </source>
</evidence>
<feature type="signal peptide" evidence="1">
    <location>
        <begin position="1"/>
        <end position="21"/>
    </location>
</feature>
<evidence type="ECO:0000313" key="3">
    <source>
        <dbReference type="Proteomes" id="UP001596403"/>
    </source>
</evidence>